<feature type="domain" description="Response regulatory" evidence="8">
    <location>
        <begin position="8"/>
        <end position="123"/>
    </location>
</feature>
<evidence type="ECO:0000256" key="6">
    <source>
        <dbReference type="PROSITE-ProRule" id="PRU00169"/>
    </source>
</evidence>
<accession>A0ABU0U4E1</accession>
<dbReference type="Pfam" id="PF00486">
    <property type="entry name" value="Trans_reg_C"/>
    <property type="match status" value="1"/>
</dbReference>
<reference evidence="10 11" key="1">
    <citation type="submission" date="2023-07" db="EMBL/GenBank/DDBJ databases">
        <title>Functional and genomic diversity of the sorghum phyllosphere microbiome.</title>
        <authorList>
            <person name="Shade A."/>
        </authorList>
    </citation>
    <scope>NUCLEOTIDE SEQUENCE [LARGE SCALE GENOMIC DNA]</scope>
    <source>
        <strain evidence="10 11">SORGH_AS_0892</strain>
    </source>
</reference>
<keyword evidence="5" id="KW-0804">Transcription</keyword>
<dbReference type="SUPFAM" id="SSF46894">
    <property type="entry name" value="C-terminal effector domain of the bipartite response regulators"/>
    <property type="match status" value="1"/>
</dbReference>
<dbReference type="Gene3D" id="3.40.50.2300">
    <property type="match status" value="1"/>
</dbReference>
<dbReference type="GO" id="GO:0003677">
    <property type="term" value="F:DNA binding"/>
    <property type="evidence" value="ECO:0007669"/>
    <property type="project" value="UniProtKB-KW"/>
</dbReference>
<dbReference type="PANTHER" id="PTHR48111:SF22">
    <property type="entry name" value="REGULATOR OF RPOS"/>
    <property type="match status" value="1"/>
</dbReference>
<keyword evidence="11" id="KW-1185">Reference proteome</keyword>
<dbReference type="Pfam" id="PF00072">
    <property type="entry name" value="Response_reg"/>
    <property type="match status" value="1"/>
</dbReference>
<dbReference type="SMART" id="SM00862">
    <property type="entry name" value="Trans_reg_C"/>
    <property type="match status" value="1"/>
</dbReference>
<proteinExistence type="predicted"/>
<dbReference type="InterPro" id="IPR036388">
    <property type="entry name" value="WH-like_DNA-bd_sf"/>
</dbReference>
<evidence type="ECO:0000256" key="2">
    <source>
        <dbReference type="ARBA" id="ARBA00023012"/>
    </source>
</evidence>
<dbReference type="InterPro" id="IPR039420">
    <property type="entry name" value="WalR-like"/>
</dbReference>
<feature type="DNA-binding region" description="OmpR/PhoB-type" evidence="7">
    <location>
        <begin position="141"/>
        <end position="239"/>
    </location>
</feature>
<feature type="domain" description="OmpR/PhoB-type" evidence="9">
    <location>
        <begin position="141"/>
        <end position="239"/>
    </location>
</feature>
<dbReference type="PANTHER" id="PTHR48111">
    <property type="entry name" value="REGULATOR OF RPOS"/>
    <property type="match status" value="1"/>
</dbReference>
<keyword evidence="3" id="KW-0805">Transcription regulation</keyword>
<dbReference type="EMBL" id="JAUTBA010000001">
    <property type="protein sequence ID" value="MDQ1149825.1"/>
    <property type="molecule type" value="Genomic_DNA"/>
</dbReference>
<evidence type="ECO:0000256" key="7">
    <source>
        <dbReference type="PROSITE-ProRule" id="PRU01091"/>
    </source>
</evidence>
<dbReference type="InterPro" id="IPR001789">
    <property type="entry name" value="Sig_transdc_resp-reg_receiver"/>
</dbReference>
<dbReference type="InterPro" id="IPR001867">
    <property type="entry name" value="OmpR/PhoB-type_DNA-bd"/>
</dbReference>
<dbReference type="Proteomes" id="UP001244640">
    <property type="component" value="Unassembled WGS sequence"/>
</dbReference>
<comment type="caution">
    <text evidence="10">The sequence shown here is derived from an EMBL/GenBank/DDBJ whole genome shotgun (WGS) entry which is preliminary data.</text>
</comment>
<dbReference type="PROSITE" id="PS50110">
    <property type="entry name" value="RESPONSE_REGULATORY"/>
    <property type="match status" value="1"/>
</dbReference>
<evidence type="ECO:0000256" key="4">
    <source>
        <dbReference type="ARBA" id="ARBA00023125"/>
    </source>
</evidence>
<keyword evidence="4 7" id="KW-0238">DNA-binding</keyword>
<dbReference type="CDD" id="cd00383">
    <property type="entry name" value="trans_reg_C"/>
    <property type="match status" value="1"/>
</dbReference>
<name>A0ABU0U4E1_9SPHI</name>
<dbReference type="SMART" id="SM00448">
    <property type="entry name" value="REC"/>
    <property type="match status" value="1"/>
</dbReference>
<evidence type="ECO:0000259" key="9">
    <source>
        <dbReference type="PROSITE" id="PS51755"/>
    </source>
</evidence>
<evidence type="ECO:0000313" key="11">
    <source>
        <dbReference type="Proteomes" id="UP001244640"/>
    </source>
</evidence>
<protein>
    <submittedName>
        <fullName evidence="10">DNA-binding response OmpR family regulator</fullName>
    </submittedName>
</protein>
<dbReference type="InterPro" id="IPR011006">
    <property type="entry name" value="CheY-like_superfamily"/>
</dbReference>
<evidence type="ECO:0000259" key="8">
    <source>
        <dbReference type="PROSITE" id="PS50110"/>
    </source>
</evidence>
<keyword evidence="1 6" id="KW-0597">Phosphoprotein</keyword>
<gene>
    <name evidence="10" type="ORF">QE382_001809</name>
</gene>
<sequence>MTNMEKQKIILVEDEQDVADLIVQGLGEDGYRVIHLGRSDGLEQLLAKQDVSLVLLDILLPGTNGLDICKQIRQWGYTDLPVMMLTALGTPENVVLGLDNGADDYLSKPFKLIELKARIRSLIRRQKSIVQATQRELQPSKDTYSYGFLSIDDYKKTAYCDGQELILTSTEYRLLLLFIQSPKKVFERTELLDKIWGINFDIGSNVVDVYVNYLRKKIEKVTRKKAIHTVIGMGYVLKIED</sequence>
<keyword evidence="2" id="KW-0902">Two-component regulatory system</keyword>
<dbReference type="InterPro" id="IPR016032">
    <property type="entry name" value="Sig_transdc_resp-reg_C-effctor"/>
</dbReference>
<evidence type="ECO:0000256" key="5">
    <source>
        <dbReference type="ARBA" id="ARBA00023163"/>
    </source>
</evidence>
<dbReference type="PROSITE" id="PS51755">
    <property type="entry name" value="OMPR_PHOB"/>
    <property type="match status" value="1"/>
</dbReference>
<dbReference type="Gene3D" id="1.10.10.10">
    <property type="entry name" value="Winged helix-like DNA-binding domain superfamily/Winged helix DNA-binding domain"/>
    <property type="match status" value="1"/>
</dbReference>
<dbReference type="SUPFAM" id="SSF52172">
    <property type="entry name" value="CheY-like"/>
    <property type="match status" value="1"/>
</dbReference>
<evidence type="ECO:0000256" key="3">
    <source>
        <dbReference type="ARBA" id="ARBA00023015"/>
    </source>
</evidence>
<evidence type="ECO:0000313" key="10">
    <source>
        <dbReference type="EMBL" id="MDQ1149825.1"/>
    </source>
</evidence>
<evidence type="ECO:0000256" key="1">
    <source>
        <dbReference type="ARBA" id="ARBA00022553"/>
    </source>
</evidence>
<organism evidence="10 11">
    <name type="scientific">Sphingobacterium zeae</name>
    <dbReference type="NCBI Taxonomy" id="1776859"/>
    <lineage>
        <taxon>Bacteria</taxon>
        <taxon>Pseudomonadati</taxon>
        <taxon>Bacteroidota</taxon>
        <taxon>Sphingobacteriia</taxon>
        <taxon>Sphingobacteriales</taxon>
        <taxon>Sphingobacteriaceae</taxon>
        <taxon>Sphingobacterium</taxon>
    </lineage>
</organism>
<feature type="modified residue" description="4-aspartylphosphate" evidence="6">
    <location>
        <position position="57"/>
    </location>
</feature>